<evidence type="ECO:0000259" key="3">
    <source>
        <dbReference type="PROSITE" id="PS50157"/>
    </source>
</evidence>
<feature type="region of interest" description="Disordered" evidence="2">
    <location>
        <begin position="346"/>
        <end position="375"/>
    </location>
</feature>
<dbReference type="InterPro" id="IPR012337">
    <property type="entry name" value="RNaseH-like_sf"/>
</dbReference>
<organism evidence="4 5">
    <name type="scientific">Trypanosoma vivax (strain Y486)</name>
    <dbReference type="NCBI Taxonomy" id="1055687"/>
    <lineage>
        <taxon>Eukaryota</taxon>
        <taxon>Discoba</taxon>
        <taxon>Euglenozoa</taxon>
        <taxon>Kinetoplastea</taxon>
        <taxon>Metakinetoplastina</taxon>
        <taxon>Trypanosomatida</taxon>
        <taxon>Trypanosomatidae</taxon>
        <taxon>Trypanosoma</taxon>
        <taxon>Duttonella</taxon>
    </lineage>
</organism>
<dbReference type="SUPFAM" id="SSF53098">
    <property type="entry name" value="Ribonuclease H-like"/>
    <property type="match status" value="1"/>
</dbReference>
<accession>F9WKK4</accession>
<reference evidence="4 5" key="1">
    <citation type="journal article" date="2012" name="Proc. Natl. Acad. Sci. U.S.A.">
        <title>Antigenic diversity is generated by distinct evolutionary mechanisms in African trypanosome species.</title>
        <authorList>
            <person name="Jackson A.P."/>
            <person name="Berry A."/>
            <person name="Aslett M."/>
            <person name="Allison H.C."/>
            <person name="Burton P."/>
            <person name="Vavrova-Anderson J."/>
            <person name="Brown R."/>
            <person name="Browne H."/>
            <person name="Corton N."/>
            <person name="Hauser H."/>
            <person name="Gamble J."/>
            <person name="Gilderthorp R."/>
            <person name="Marcello L."/>
            <person name="McQuillan J."/>
            <person name="Otto T.D."/>
            <person name="Quail M.A."/>
            <person name="Sanders M.J."/>
            <person name="van Tonder A."/>
            <person name="Ginger M.L."/>
            <person name="Field M.C."/>
            <person name="Barry J.D."/>
            <person name="Hertz-Fowler C."/>
            <person name="Berriman M."/>
        </authorList>
    </citation>
    <scope>NUCLEOTIDE SEQUENCE</scope>
    <source>
        <strain evidence="4 5">Y486</strain>
    </source>
</reference>
<evidence type="ECO:0000313" key="4">
    <source>
        <dbReference type="EMBL" id="CCD18025.1"/>
    </source>
</evidence>
<feature type="compositionally biased region" description="Acidic residues" evidence="2">
    <location>
        <begin position="413"/>
        <end position="425"/>
    </location>
</feature>
<dbReference type="PROSITE" id="PS00028">
    <property type="entry name" value="ZINC_FINGER_C2H2_1"/>
    <property type="match status" value="1"/>
</dbReference>
<dbReference type="GO" id="GO:0008270">
    <property type="term" value="F:zinc ion binding"/>
    <property type="evidence" value="ECO:0007669"/>
    <property type="project" value="UniProtKB-KW"/>
</dbReference>
<dbReference type="EMBL" id="CAEX01000230">
    <property type="protein sequence ID" value="CCD18025.1"/>
    <property type="molecule type" value="Genomic_DNA"/>
</dbReference>
<dbReference type="Proteomes" id="UP000009027">
    <property type="component" value="Unassembled WGS sequence"/>
</dbReference>
<keyword evidence="5" id="KW-1185">Reference proteome</keyword>
<dbReference type="VEuPathDB" id="TriTrypDB:TvY486_0006670"/>
<dbReference type="GO" id="GO:0003676">
    <property type="term" value="F:nucleic acid binding"/>
    <property type="evidence" value="ECO:0007669"/>
    <property type="project" value="InterPro"/>
</dbReference>
<feature type="region of interest" description="Disordered" evidence="2">
    <location>
        <begin position="245"/>
        <end position="264"/>
    </location>
</feature>
<keyword evidence="1" id="KW-0479">Metal-binding</keyword>
<evidence type="ECO:0000256" key="1">
    <source>
        <dbReference type="PROSITE-ProRule" id="PRU00042"/>
    </source>
</evidence>
<dbReference type="InterPro" id="IPR036397">
    <property type="entry name" value="RNaseH_sf"/>
</dbReference>
<evidence type="ECO:0000256" key="2">
    <source>
        <dbReference type="SAM" id="MobiDB-lite"/>
    </source>
</evidence>
<dbReference type="InterPro" id="IPR013087">
    <property type="entry name" value="Znf_C2H2_type"/>
</dbReference>
<feature type="domain" description="C2H2-type" evidence="3">
    <location>
        <begin position="327"/>
        <end position="349"/>
    </location>
</feature>
<keyword evidence="1" id="KW-0863">Zinc-finger</keyword>
<gene>
    <name evidence="4" type="ORF">TvY486_0006670</name>
</gene>
<feature type="region of interest" description="Disordered" evidence="2">
    <location>
        <begin position="403"/>
        <end position="456"/>
    </location>
</feature>
<dbReference type="AlphaFoldDB" id="F9WKK4"/>
<proteinExistence type="predicted"/>
<dbReference type="PROSITE" id="PS50157">
    <property type="entry name" value="ZINC_FINGER_C2H2_2"/>
    <property type="match status" value="1"/>
</dbReference>
<dbReference type="Gene3D" id="3.30.420.10">
    <property type="entry name" value="Ribonuclease H-like superfamily/Ribonuclease H"/>
    <property type="match status" value="1"/>
</dbReference>
<evidence type="ECO:0000313" key="5">
    <source>
        <dbReference type="Proteomes" id="UP000009027"/>
    </source>
</evidence>
<keyword evidence="1" id="KW-0862">Zinc</keyword>
<name>F9WKK4_TRYVY</name>
<protein>
    <recommendedName>
        <fullName evidence="3">C2H2-type domain-containing protein</fullName>
    </recommendedName>
</protein>
<sequence length="456" mass="50375">MRRVQRFREFDYQVWADGFVVLDVSSGAGALVCPKDGRREKVLLGAGSLARSHRTECVAMEAGLKRLADAIELSKTHRTRAVTHEDLVLLLMALDAGPEAVEDAMLRRIWDIILRILRPRVSVNFQFVFSHCGVPRNQAADKAAEQGNAKPQSSPACATDIVTDVERQVRNEMYRAFGKGRMPRTNRSELFDRVRQAPKHTKLDRLCESLLAQLGAGTSKRFGWLRKVPARRTGQLKRRWCGAQAAGSDAAQERPSAETVADSASAPDLGVATVQSDPIICTLSDVACARRHAGAVRPAKIRGLERDFAFGLTKKARRAAVACKNGYACHACGEDFERREPLVEHVAQHPPDVVPTVGERPKRAREEDTPDDGNALKCRWRAKQYAAHAWPQKRMIQKRPEKQLLSGAADVQDAPDSEGEAEQEEQEQKEFARSSVIATSRARHGSPGTGAKQLLS</sequence>